<dbReference type="Pfam" id="PF13305">
    <property type="entry name" value="TetR_C_33"/>
    <property type="match status" value="1"/>
</dbReference>
<dbReference type="SUPFAM" id="SSF48498">
    <property type="entry name" value="Tetracyclin repressor-like, C-terminal domain"/>
    <property type="match status" value="1"/>
</dbReference>
<evidence type="ECO:0000313" key="7">
    <source>
        <dbReference type="EMBL" id="AOZ04469.1"/>
    </source>
</evidence>
<dbReference type="InterPro" id="IPR050109">
    <property type="entry name" value="HTH-type_TetR-like_transc_reg"/>
</dbReference>
<gene>
    <name evidence="7" type="ORF">BKK80_00410</name>
</gene>
<dbReference type="InterPro" id="IPR025996">
    <property type="entry name" value="MT1864/Rv1816-like_C"/>
</dbReference>
<evidence type="ECO:0000259" key="6">
    <source>
        <dbReference type="PROSITE" id="PS50977"/>
    </source>
</evidence>
<dbReference type="PRINTS" id="PR00455">
    <property type="entry name" value="HTHTETR"/>
</dbReference>
<keyword evidence="3" id="KW-0804">Transcription</keyword>
<dbReference type="InterPro" id="IPR009057">
    <property type="entry name" value="Homeodomain-like_sf"/>
</dbReference>
<dbReference type="EMBL" id="CP017754">
    <property type="protein sequence ID" value="AOZ04469.1"/>
    <property type="molecule type" value="Genomic_DNA"/>
</dbReference>
<dbReference type="InterPro" id="IPR036271">
    <property type="entry name" value="Tet_transcr_reg_TetR-rel_C_sf"/>
</dbReference>
<evidence type="ECO:0000256" key="4">
    <source>
        <dbReference type="PROSITE-ProRule" id="PRU00335"/>
    </source>
</evidence>
<dbReference type="PANTHER" id="PTHR30055">
    <property type="entry name" value="HTH-TYPE TRANSCRIPTIONAL REGULATOR RUTR"/>
    <property type="match status" value="1"/>
</dbReference>
<dbReference type="PANTHER" id="PTHR30055:SF234">
    <property type="entry name" value="HTH-TYPE TRANSCRIPTIONAL REGULATOR BETI"/>
    <property type="match status" value="1"/>
</dbReference>
<dbReference type="Gene3D" id="1.10.357.10">
    <property type="entry name" value="Tetracycline Repressor, domain 2"/>
    <property type="match status" value="1"/>
</dbReference>
<keyword evidence="8" id="KW-1185">Reference proteome</keyword>
<evidence type="ECO:0000256" key="3">
    <source>
        <dbReference type="ARBA" id="ARBA00023163"/>
    </source>
</evidence>
<reference evidence="7 8" key="1">
    <citation type="submission" date="2016-10" db="EMBL/GenBank/DDBJ databases">
        <title>Complete genome sequences of three Cupriavidus strains isolated from various Malaysian environments.</title>
        <authorList>
            <person name="Abdullah A.A.-A."/>
            <person name="Shafie N.A.H."/>
            <person name="Lau N.S."/>
        </authorList>
    </citation>
    <scope>NUCLEOTIDE SEQUENCE [LARGE SCALE GENOMIC DNA]</scope>
    <source>
        <strain evidence="7 8">USMAA1020</strain>
    </source>
</reference>
<feature type="DNA-binding region" description="H-T-H motif" evidence="4">
    <location>
        <begin position="50"/>
        <end position="69"/>
    </location>
</feature>
<organism evidence="7 8">
    <name type="scientific">Cupriavidus malaysiensis</name>
    <dbReference type="NCBI Taxonomy" id="367825"/>
    <lineage>
        <taxon>Bacteria</taxon>
        <taxon>Pseudomonadati</taxon>
        <taxon>Pseudomonadota</taxon>
        <taxon>Betaproteobacteria</taxon>
        <taxon>Burkholderiales</taxon>
        <taxon>Burkholderiaceae</taxon>
        <taxon>Cupriavidus</taxon>
    </lineage>
</organism>
<feature type="region of interest" description="Disordered" evidence="5">
    <location>
        <begin position="1"/>
        <end position="22"/>
    </location>
</feature>
<dbReference type="Proteomes" id="UP000177515">
    <property type="component" value="Chromosome 1"/>
</dbReference>
<evidence type="ECO:0000256" key="1">
    <source>
        <dbReference type="ARBA" id="ARBA00023015"/>
    </source>
</evidence>
<accession>A0ABN4TBJ1</accession>
<evidence type="ECO:0000256" key="2">
    <source>
        <dbReference type="ARBA" id="ARBA00023125"/>
    </source>
</evidence>
<dbReference type="SUPFAM" id="SSF46689">
    <property type="entry name" value="Homeodomain-like"/>
    <property type="match status" value="1"/>
</dbReference>
<feature type="domain" description="HTH tetR-type" evidence="6">
    <location>
        <begin position="27"/>
        <end position="87"/>
    </location>
</feature>
<proteinExistence type="predicted"/>
<name>A0ABN4TBJ1_9BURK</name>
<dbReference type="InterPro" id="IPR001647">
    <property type="entry name" value="HTH_TetR"/>
</dbReference>
<evidence type="ECO:0000256" key="5">
    <source>
        <dbReference type="SAM" id="MobiDB-lite"/>
    </source>
</evidence>
<keyword evidence="1" id="KW-0805">Transcription regulation</keyword>
<evidence type="ECO:0000313" key="8">
    <source>
        <dbReference type="Proteomes" id="UP000177515"/>
    </source>
</evidence>
<dbReference type="Pfam" id="PF00440">
    <property type="entry name" value="TetR_N"/>
    <property type="match status" value="1"/>
</dbReference>
<protein>
    <recommendedName>
        <fullName evidence="6">HTH tetR-type domain-containing protein</fullName>
    </recommendedName>
</protein>
<dbReference type="PROSITE" id="PS50977">
    <property type="entry name" value="HTH_TETR_2"/>
    <property type="match status" value="1"/>
</dbReference>
<sequence length="227" mass="24829">MSALPQPSSAHSGPSPARSPGAAARREAVRQAFFDAARALFAEAGYAGVTLRRVGERCGYSAAAIYRHFEDKSALLFELCAQDWVRLAQALATAREGCQPGRTLPAVFQAYLDWAMANRHGYHLMLMMGLPAEAERAIDQRWRQRFPQDPVGAVLEACVQDLQAAGGIATHHLPEDVADALWTAAHGLAALEITFEHLPREHWQPLAHRQHVLLDALLRGFAPSPPT</sequence>
<keyword evidence="2 4" id="KW-0238">DNA-binding</keyword>